<keyword evidence="2" id="KW-0819">tRNA processing</keyword>
<dbReference type="Pfam" id="PF12328">
    <property type="entry name" value="Rpp20"/>
    <property type="match status" value="1"/>
</dbReference>
<comment type="caution">
    <text evidence="5">The sequence shown here is derived from an EMBL/GenBank/DDBJ whole genome shotgun (WGS) entry which is preliminary data.</text>
</comment>
<dbReference type="InterPro" id="IPR014612">
    <property type="entry name" value="Pop7/Rpp20"/>
</dbReference>
<dbReference type="Proteomes" id="UP001157974">
    <property type="component" value="Unassembled WGS sequence"/>
</dbReference>
<evidence type="ECO:0000313" key="5">
    <source>
        <dbReference type="EMBL" id="KAJ8901958.1"/>
    </source>
</evidence>
<sequence length="162" mass="18500">MKRSRVSDAAVDEQDSEEGSEKGDSEIPRKLFDKRQYRRWRRPIEHDPGTTRGVDLFITRRNGHAELVSRVEALLRARERKKKACVVVLHAAGAAIQRCADVALEVQKRAQQRGKEAYLNPQTSTTIAIDEFEPLEPNLQWMTTKRLISVLKVEISISKPPK</sequence>
<dbReference type="GO" id="GO:0001682">
    <property type="term" value="P:tRNA 5'-leader removal"/>
    <property type="evidence" value="ECO:0007669"/>
    <property type="project" value="InterPro"/>
</dbReference>
<keyword evidence="3" id="KW-0539">Nucleus</keyword>
<feature type="region of interest" description="Disordered" evidence="4">
    <location>
        <begin position="1"/>
        <end position="30"/>
    </location>
</feature>
<organism evidence="5 6">
    <name type="scientific">Rhodosorus marinus</name>
    <dbReference type="NCBI Taxonomy" id="101924"/>
    <lineage>
        <taxon>Eukaryota</taxon>
        <taxon>Rhodophyta</taxon>
        <taxon>Stylonematophyceae</taxon>
        <taxon>Stylonematales</taxon>
        <taxon>Stylonemataceae</taxon>
        <taxon>Rhodosorus</taxon>
    </lineage>
</organism>
<dbReference type="SUPFAM" id="SSF82704">
    <property type="entry name" value="AlbA-like"/>
    <property type="match status" value="1"/>
</dbReference>
<dbReference type="GO" id="GO:0005655">
    <property type="term" value="C:nucleolar ribonuclease P complex"/>
    <property type="evidence" value="ECO:0007669"/>
    <property type="project" value="InterPro"/>
</dbReference>
<evidence type="ECO:0000256" key="4">
    <source>
        <dbReference type="SAM" id="MobiDB-lite"/>
    </source>
</evidence>
<dbReference type="GO" id="GO:0003676">
    <property type="term" value="F:nucleic acid binding"/>
    <property type="evidence" value="ECO:0007669"/>
    <property type="project" value="InterPro"/>
</dbReference>
<dbReference type="Gene3D" id="3.30.110.20">
    <property type="entry name" value="Alba-like domain"/>
    <property type="match status" value="1"/>
</dbReference>
<reference evidence="5 6" key="1">
    <citation type="journal article" date="2023" name="Nat. Commun.">
        <title>Origin of minicircular mitochondrial genomes in red algae.</title>
        <authorList>
            <person name="Lee Y."/>
            <person name="Cho C.H."/>
            <person name="Lee Y.M."/>
            <person name="Park S.I."/>
            <person name="Yang J.H."/>
            <person name="West J.A."/>
            <person name="Bhattacharya D."/>
            <person name="Yoon H.S."/>
        </authorList>
    </citation>
    <scope>NUCLEOTIDE SEQUENCE [LARGE SCALE GENOMIC DNA]</scope>
    <source>
        <strain evidence="5 6">CCMP1338</strain>
        <tissue evidence="5">Whole cell</tissue>
    </source>
</reference>
<feature type="compositionally biased region" description="Basic and acidic residues" evidence="4">
    <location>
        <begin position="19"/>
        <end position="30"/>
    </location>
</feature>
<name>A0AAV8ULH3_9RHOD</name>
<comment type="subcellular location">
    <subcellularLocation>
        <location evidence="1">Nucleus</location>
    </subcellularLocation>
</comment>
<evidence type="ECO:0000256" key="1">
    <source>
        <dbReference type="ARBA" id="ARBA00004123"/>
    </source>
</evidence>
<gene>
    <name evidence="5" type="ORF">NDN08_004160</name>
</gene>
<dbReference type="EMBL" id="JAMWBK010000010">
    <property type="protein sequence ID" value="KAJ8901958.1"/>
    <property type="molecule type" value="Genomic_DNA"/>
</dbReference>
<evidence type="ECO:0000313" key="6">
    <source>
        <dbReference type="Proteomes" id="UP001157974"/>
    </source>
</evidence>
<dbReference type="InterPro" id="IPR036882">
    <property type="entry name" value="Alba-like_dom_sf"/>
</dbReference>
<proteinExistence type="predicted"/>
<protein>
    <submittedName>
        <fullName evidence="5">Uncharacterized protein</fullName>
    </submittedName>
</protein>
<dbReference type="AlphaFoldDB" id="A0AAV8ULH3"/>
<dbReference type="GO" id="GO:0000172">
    <property type="term" value="C:ribonuclease MRP complex"/>
    <property type="evidence" value="ECO:0007669"/>
    <property type="project" value="InterPro"/>
</dbReference>
<evidence type="ECO:0000256" key="2">
    <source>
        <dbReference type="ARBA" id="ARBA00022694"/>
    </source>
</evidence>
<evidence type="ECO:0000256" key="3">
    <source>
        <dbReference type="ARBA" id="ARBA00023242"/>
    </source>
</evidence>
<keyword evidence="6" id="KW-1185">Reference proteome</keyword>
<accession>A0AAV8ULH3</accession>